<evidence type="ECO:0000256" key="5">
    <source>
        <dbReference type="ARBA" id="ARBA00023242"/>
    </source>
</evidence>
<dbReference type="GO" id="GO:0003677">
    <property type="term" value="F:DNA binding"/>
    <property type="evidence" value="ECO:0007669"/>
    <property type="project" value="InterPro"/>
</dbReference>
<dbReference type="GO" id="GO:0008270">
    <property type="term" value="F:zinc ion binding"/>
    <property type="evidence" value="ECO:0007669"/>
    <property type="project" value="InterPro"/>
</dbReference>
<reference evidence="7 8" key="1">
    <citation type="submission" date="2020-01" db="EMBL/GenBank/DDBJ databases">
        <title>Identification and distribution of gene clusters putatively required for synthesis of sphingolipid metabolism inhibitors in phylogenetically diverse species of the filamentous fungus Fusarium.</title>
        <authorList>
            <person name="Kim H.-S."/>
            <person name="Busman M."/>
            <person name="Brown D.W."/>
            <person name="Divon H."/>
            <person name="Uhlig S."/>
            <person name="Proctor R.H."/>
        </authorList>
    </citation>
    <scope>NUCLEOTIDE SEQUENCE [LARGE SCALE GENOMIC DNA]</scope>
    <source>
        <strain evidence="7 8">NRRL 20459</strain>
    </source>
</reference>
<evidence type="ECO:0000256" key="3">
    <source>
        <dbReference type="ARBA" id="ARBA00023015"/>
    </source>
</evidence>
<keyword evidence="5" id="KW-0539">Nucleus</keyword>
<dbReference type="GO" id="GO:0006351">
    <property type="term" value="P:DNA-templated transcription"/>
    <property type="evidence" value="ECO:0007669"/>
    <property type="project" value="InterPro"/>
</dbReference>
<comment type="caution">
    <text evidence="7">The sequence shown here is derived from an EMBL/GenBank/DDBJ whole genome shotgun (WGS) entry which is preliminary data.</text>
</comment>
<evidence type="ECO:0000313" key="8">
    <source>
        <dbReference type="Proteomes" id="UP000554235"/>
    </source>
</evidence>
<keyword evidence="8" id="KW-1185">Reference proteome</keyword>
<dbReference type="OrthoDB" id="5044769at2759"/>
<evidence type="ECO:0000256" key="4">
    <source>
        <dbReference type="ARBA" id="ARBA00023163"/>
    </source>
</evidence>
<dbReference type="EMBL" id="JAADYS010001665">
    <property type="protein sequence ID" value="KAF4461712.1"/>
    <property type="molecule type" value="Genomic_DNA"/>
</dbReference>
<dbReference type="AlphaFoldDB" id="A0A8H4L4Y8"/>
<accession>A0A8H4L4Y8</accession>
<evidence type="ECO:0000313" key="7">
    <source>
        <dbReference type="EMBL" id="KAF4461712.1"/>
    </source>
</evidence>
<dbReference type="Proteomes" id="UP000554235">
    <property type="component" value="Unassembled WGS sequence"/>
</dbReference>
<dbReference type="PANTHER" id="PTHR47660:SF2">
    <property type="entry name" value="TRANSCRIPTION FACTOR WITH C2H2 AND ZN(2)-CYS(6) DNA BINDING DOMAIN (EUROFUNG)"/>
    <property type="match status" value="1"/>
</dbReference>
<organism evidence="7 8">
    <name type="scientific">Fusarium albosuccineum</name>
    <dbReference type="NCBI Taxonomy" id="1237068"/>
    <lineage>
        <taxon>Eukaryota</taxon>
        <taxon>Fungi</taxon>
        <taxon>Dikarya</taxon>
        <taxon>Ascomycota</taxon>
        <taxon>Pezizomycotina</taxon>
        <taxon>Sordariomycetes</taxon>
        <taxon>Hypocreomycetidae</taxon>
        <taxon>Hypocreales</taxon>
        <taxon>Nectriaceae</taxon>
        <taxon>Fusarium</taxon>
        <taxon>Fusarium decemcellulare species complex</taxon>
    </lineage>
</organism>
<evidence type="ECO:0000259" key="6">
    <source>
        <dbReference type="Pfam" id="PF04082"/>
    </source>
</evidence>
<dbReference type="Pfam" id="PF04082">
    <property type="entry name" value="Fungal_trans"/>
    <property type="match status" value="1"/>
</dbReference>
<protein>
    <submittedName>
        <fullName evidence="7">C6 transcription factor</fullName>
    </submittedName>
</protein>
<sequence>MVLKIWFWCGGRSKMELAEGFSHPVITILRRSGVLRAATQTSLELNETDCGDELQRKWLLWVEKESWVRLVHAMFSHDAEASMTLLINPSLSYTEMKLTLPSEDGLWGAKTAEKWKLQMLSHESDRHRSLSMTACLRSIFNSGTLRGGDLAPSTLMFTLYGLWGLIWEYRQAHHMLRVGDLFCGLDGLTLTSRFDALAKALDVLRRAVEILISKDGSHYSAQSLAELNTVLEFNAMALCAPLRTLPAFAGKYGETEAQRLYPVVEDWVQSREARQAIWHAGQVYKWAKDLECQHMRDFQSVAVYHASLVFWVYGIIMSYRNEQESVSLDQPTQCLGRAILLDGAMSLDNNNFIANGLGIPAIEDVASRLESPTALVPLYNPSRTMKVGLGILRKGASQCGSLSEGGTPTFVVALVQLMNALGNAADTIGLG</sequence>
<gene>
    <name evidence="7" type="ORF">FALBO_11485</name>
</gene>
<keyword evidence="3" id="KW-0805">Transcription regulation</keyword>
<dbReference type="InterPro" id="IPR007219">
    <property type="entry name" value="XnlR_reg_dom"/>
</dbReference>
<keyword evidence="4" id="KW-0804">Transcription</keyword>
<feature type="domain" description="Xylanolytic transcriptional activator regulatory" evidence="6">
    <location>
        <begin position="35"/>
        <end position="139"/>
    </location>
</feature>
<proteinExistence type="predicted"/>
<keyword evidence="2" id="KW-0862">Zinc</keyword>
<keyword evidence="1" id="KW-0479">Metal-binding</keyword>
<dbReference type="PANTHER" id="PTHR47660">
    <property type="entry name" value="TRANSCRIPTION FACTOR WITH C2H2 AND ZN(2)-CYS(6) DNA BINDING DOMAIN (EUROFUNG)-RELATED-RELATED"/>
    <property type="match status" value="1"/>
</dbReference>
<name>A0A8H4L4Y8_9HYPO</name>
<evidence type="ECO:0000256" key="1">
    <source>
        <dbReference type="ARBA" id="ARBA00022723"/>
    </source>
</evidence>
<evidence type="ECO:0000256" key="2">
    <source>
        <dbReference type="ARBA" id="ARBA00022833"/>
    </source>
</evidence>